<dbReference type="GO" id="GO:0032259">
    <property type="term" value="P:methylation"/>
    <property type="evidence" value="ECO:0007669"/>
    <property type="project" value="UniProtKB-KW"/>
</dbReference>
<proteinExistence type="predicted"/>
<keyword evidence="3" id="KW-0489">Methyltransferase</keyword>
<dbReference type="RefSeq" id="WP_340291992.1">
    <property type="nucleotide sequence ID" value="NZ_JBBEOI010000056.1"/>
</dbReference>
<reference evidence="4" key="1">
    <citation type="journal article" date="2019" name="Int. J. Syst. Evol. Microbiol.">
        <title>The Global Catalogue of Microorganisms (GCM) 10K type strain sequencing project: providing services to taxonomists for standard genome sequencing and annotation.</title>
        <authorList>
            <consortium name="The Broad Institute Genomics Platform"/>
            <consortium name="The Broad Institute Genome Sequencing Center for Infectious Disease"/>
            <person name="Wu L."/>
            <person name="Ma J."/>
        </authorList>
    </citation>
    <scope>NUCLEOTIDE SEQUENCE [LARGE SCALE GENOMIC DNA]</scope>
    <source>
        <strain evidence="4">NCAIM B.02333</strain>
    </source>
</reference>
<name>A0ABV7WB13_9MICO</name>
<dbReference type="PANTHER" id="PTHR13369:SF3">
    <property type="entry name" value="METHYLTRANSFERASE DOMAIN-CONTAINING PROTEIN"/>
    <property type="match status" value="1"/>
</dbReference>
<sequence>MGEPLATALAEVRDLLLGDGLLRAVAAGRRRGAQPSAPRVELRAVTVSAGRRVVVTERHERVPLTRTLDAAALVPAVDALLAEPFGNWHVEHAGGTLQLRVTKRGEAQVHRSSRAADDAPAAPAASHDRAKQHRLPPDDPLFDAVGAGAAKRRQVDAFLGRLDDVVPAQPADRPLRVVDLGCGNAYLTLAAHRWLSRRGPVETVGVDVRDDVIARNTELVGRIGETGVRFVVDSAGRWEPDAAPDVVLALHACDTATDEALAQAVGWGARAVLAAPCCHKDLRRQVDARAGHAVDGAGAALRPMLRDGILRSRLLDTATDALRADLLRLHGYRTDAVELVDPEHTPRNTLLRAVRTGAAAPAGLAEEVEATCAALGVRPRLADLLA</sequence>
<keyword evidence="3" id="KW-0808">Transferase</keyword>
<comment type="caution">
    <text evidence="3">The sequence shown here is derived from an EMBL/GenBank/DDBJ whole genome shotgun (WGS) entry which is preliminary data.</text>
</comment>
<dbReference type="InterPro" id="IPR025714">
    <property type="entry name" value="Methyltranfer_dom"/>
</dbReference>
<evidence type="ECO:0000313" key="3">
    <source>
        <dbReference type="EMBL" id="MFC3687009.1"/>
    </source>
</evidence>
<dbReference type="EMBL" id="JBHRWW010000001">
    <property type="protein sequence ID" value="MFC3687009.1"/>
    <property type="molecule type" value="Genomic_DNA"/>
</dbReference>
<dbReference type="GO" id="GO:0008168">
    <property type="term" value="F:methyltransferase activity"/>
    <property type="evidence" value="ECO:0007669"/>
    <property type="project" value="UniProtKB-KW"/>
</dbReference>
<dbReference type="PANTHER" id="PTHR13369">
    <property type="match status" value="1"/>
</dbReference>
<evidence type="ECO:0000313" key="4">
    <source>
        <dbReference type="Proteomes" id="UP001595685"/>
    </source>
</evidence>
<dbReference type="Pfam" id="PF13679">
    <property type="entry name" value="Methyltransf_32"/>
    <property type="match status" value="1"/>
</dbReference>
<accession>A0ABV7WB13</accession>
<dbReference type="Proteomes" id="UP001595685">
    <property type="component" value="Unassembled WGS sequence"/>
</dbReference>
<gene>
    <name evidence="3" type="ORF">ACFOLH_01490</name>
</gene>
<dbReference type="SUPFAM" id="SSF53335">
    <property type="entry name" value="S-adenosyl-L-methionine-dependent methyltransferases"/>
    <property type="match status" value="1"/>
</dbReference>
<dbReference type="InterPro" id="IPR029063">
    <property type="entry name" value="SAM-dependent_MTases_sf"/>
</dbReference>
<feature type="domain" description="Methyltransferase" evidence="2">
    <location>
        <begin position="151"/>
        <end position="285"/>
    </location>
</feature>
<keyword evidence="4" id="KW-1185">Reference proteome</keyword>
<dbReference type="CDD" id="cd02440">
    <property type="entry name" value="AdoMet_MTases"/>
    <property type="match status" value="1"/>
</dbReference>
<dbReference type="Gene3D" id="3.40.50.150">
    <property type="entry name" value="Vaccinia Virus protein VP39"/>
    <property type="match status" value="1"/>
</dbReference>
<organism evidence="3 4">
    <name type="scientific">Aquipuribacter hungaricus</name>
    <dbReference type="NCBI Taxonomy" id="545624"/>
    <lineage>
        <taxon>Bacteria</taxon>
        <taxon>Bacillati</taxon>
        <taxon>Actinomycetota</taxon>
        <taxon>Actinomycetes</taxon>
        <taxon>Micrococcales</taxon>
        <taxon>Intrasporangiaceae</taxon>
        <taxon>Aquipuribacter</taxon>
    </lineage>
</organism>
<protein>
    <submittedName>
        <fullName evidence="3">Class I SAM-dependent methyltransferase</fullName>
    </submittedName>
</protein>
<feature type="compositionally biased region" description="Basic and acidic residues" evidence="1">
    <location>
        <begin position="106"/>
        <end position="117"/>
    </location>
</feature>
<evidence type="ECO:0000256" key="1">
    <source>
        <dbReference type="SAM" id="MobiDB-lite"/>
    </source>
</evidence>
<evidence type="ECO:0000259" key="2">
    <source>
        <dbReference type="Pfam" id="PF13679"/>
    </source>
</evidence>
<feature type="region of interest" description="Disordered" evidence="1">
    <location>
        <begin position="106"/>
        <end position="142"/>
    </location>
</feature>